<dbReference type="RefSeq" id="WP_128488755.1">
    <property type="nucleotide sequence ID" value="NZ_JBHLXB010000159.1"/>
</dbReference>
<protein>
    <submittedName>
        <fullName evidence="1">Uncharacterized protein</fullName>
    </submittedName>
</protein>
<evidence type="ECO:0000313" key="2">
    <source>
        <dbReference type="Proteomes" id="UP000287168"/>
    </source>
</evidence>
<dbReference type="OrthoDB" id="894286at2"/>
<comment type="caution">
    <text evidence="1">The sequence shown here is derived from an EMBL/GenBank/DDBJ whole genome shotgun (WGS) entry which is preliminary data.</text>
</comment>
<keyword evidence="2" id="KW-1185">Reference proteome</keyword>
<sequence length="152" mass="16896">MTAPRHYTPLFFADEALALAAGHRPCAFCRREAWRDFQRAWVTATGLSQRAPEIDKALHRARLDRDRRPATHIADCASLPDHSFIRTTKAPGRLEGAAFLPLTARGYAPALPRPEGPVTVLTPLPLLQVLRAGYHPALTRDQDRASWPDSRG</sequence>
<gene>
    <name evidence="1" type="ORF">EP867_10070</name>
</gene>
<reference evidence="1 2" key="1">
    <citation type="journal article" date="2015" name="Int. J. Syst. Evol. Microbiol.">
        <title>Gemmobacter intermedius sp. nov., isolated from a white stork (Ciconia ciconia).</title>
        <authorList>
            <person name="Kampfer P."/>
            <person name="Jerzak L."/>
            <person name="Wilharm G."/>
            <person name="Golke J."/>
            <person name="Busse H.J."/>
            <person name="Glaeser S.P."/>
        </authorList>
    </citation>
    <scope>NUCLEOTIDE SEQUENCE [LARGE SCALE GENOMIC DNA]</scope>
    <source>
        <strain evidence="1 2">119/4</strain>
    </source>
</reference>
<proteinExistence type="predicted"/>
<dbReference type="EMBL" id="SBLC01000012">
    <property type="protein sequence ID" value="RWY41052.1"/>
    <property type="molecule type" value="Genomic_DNA"/>
</dbReference>
<name>A0A3S3U7Q2_9RHOB</name>
<evidence type="ECO:0000313" key="1">
    <source>
        <dbReference type="EMBL" id="RWY41052.1"/>
    </source>
</evidence>
<organism evidence="1 2">
    <name type="scientific">Falsigemmobacter intermedius</name>
    <dbReference type="NCBI Taxonomy" id="1553448"/>
    <lineage>
        <taxon>Bacteria</taxon>
        <taxon>Pseudomonadati</taxon>
        <taxon>Pseudomonadota</taxon>
        <taxon>Alphaproteobacteria</taxon>
        <taxon>Rhodobacterales</taxon>
        <taxon>Paracoccaceae</taxon>
        <taxon>Falsigemmobacter</taxon>
    </lineage>
</organism>
<accession>A0A3S3U7Q2</accession>
<dbReference type="Proteomes" id="UP000287168">
    <property type="component" value="Unassembled WGS sequence"/>
</dbReference>
<dbReference type="AlphaFoldDB" id="A0A3S3U7Q2"/>